<dbReference type="GO" id="GO:0016740">
    <property type="term" value="F:transferase activity"/>
    <property type="evidence" value="ECO:0007669"/>
    <property type="project" value="UniProtKB-KW"/>
</dbReference>
<dbReference type="InterPro" id="IPR029044">
    <property type="entry name" value="Nucleotide-diphossugar_trans"/>
</dbReference>
<dbReference type="OrthoDB" id="6383742at2"/>
<dbReference type="InterPro" id="IPR050834">
    <property type="entry name" value="Glycosyltransf_2"/>
</dbReference>
<dbReference type="Proteomes" id="UP000319931">
    <property type="component" value="Unassembled WGS sequence"/>
</dbReference>
<protein>
    <submittedName>
        <fullName evidence="3">Glycosyltransferase family 2 protein</fullName>
    </submittedName>
</protein>
<dbReference type="PANTHER" id="PTHR43685:SF2">
    <property type="entry name" value="GLYCOSYLTRANSFERASE 2-LIKE DOMAIN-CONTAINING PROTEIN"/>
    <property type="match status" value="1"/>
</dbReference>
<feature type="region of interest" description="Disordered" evidence="1">
    <location>
        <begin position="1"/>
        <end position="29"/>
    </location>
</feature>
<evidence type="ECO:0000259" key="2">
    <source>
        <dbReference type="Pfam" id="PF00535"/>
    </source>
</evidence>
<dbReference type="AlphaFoldDB" id="A0A502FYM7"/>
<dbReference type="SUPFAM" id="SSF53448">
    <property type="entry name" value="Nucleotide-diphospho-sugar transferases"/>
    <property type="match status" value="1"/>
</dbReference>
<reference evidence="3 4" key="1">
    <citation type="journal article" date="2019" name="Environ. Microbiol.">
        <title>Species interactions and distinct microbial communities in high Arctic permafrost affected cryosols are associated with the CH4 and CO2 gas fluxes.</title>
        <authorList>
            <person name="Altshuler I."/>
            <person name="Hamel J."/>
            <person name="Turney S."/>
            <person name="Magnuson E."/>
            <person name="Levesque R."/>
            <person name="Greer C."/>
            <person name="Whyte L.G."/>
        </authorList>
    </citation>
    <scope>NUCLEOTIDE SEQUENCE [LARGE SCALE GENOMIC DNA]</scope>
    <source>
        <strain evidence="3 4">E6.1</strain>
    </source>
</reference>
<feature type="domain" description="Glycosyltransferase 2-like" evidence="2">
    <location>
        <begin position="52"/>
        <end position="175"/>
    </location>
</feature>
<keyword evidence="4" id="KW-1185">Reference proteome</keyword>
<evidence type="ECO:0000256" key="1">
    <source>
        <dbReference type="SAM" id="MobiDB-lite"/>
    </source>
</evidence>
<gene>
    <name evidence="3" type="ORF">EAH76_08975</name>
</gene>
<sequence length="358" mass="39460">MLDFGQPSPFRPKRRHFPARQREHRPGRGRIDAVSIVDDPSRRTDPIRTVDIVIAAYNAAATIGETIKSALAQPETASVIVVDDSSRDDTVAVATARDDGTGRLQVLRQDRNGGPSRARNRGIAVCSAPWFTVLDADDVFLPGRLAALLQHADEADLIADDLLVRDEGAAETRPMFFPPVDRPQALDAAAFINGNISHGAKGRRDLGFIKPLIRRELLVRHAVRFDDALWLGEDYELYTRALLLGGRLLLVPAAGYVYTVRPTSLSGEHTIDALRMLRDCDQGLATIPGLTTAQRKALDDHYQSVDRRLQWRLLIEAVKRRDAKAAVATFSRSGAVSVFLVGMLLQEAVRRVRLALPS</sequence>
<dbReference type="EMBL" id="RCZC01000002">
    <property type="protein sequence ID" value="TPG54747.1"/>
    <property type="molecule type" value="Genomic_DNA"/>
</dbReference>
<dbReference type="Pfam" id="PF00535">
    <property type="entry name" value="Glycos_transf_2"/>
    <property type="match status" value="1"/>
</dbReference>
<organism evidence="3 4">
    <name type="scientific">Sphingomonas glacialis</name>
    <dbReference type="NCBI Taxonomy" id="658225"/>
    <lineage>
        <taxon>Bacteria</taxon>
        <taxon>Pseudomonadati</taxon>
        <taxon>Pseudomonadota</taxon>
        <taxon>Alphaproteobacteria</taxon>
        <taxon>Sphingomonadales</taxon>
        <taxon>Sphingomonadaceae</taxon>
        <taxon>Sphingomonas</taxon>
    </lineage>
</organism>
<evidence type="ECO:0000313" key="3">
    <source>
        <dbReference type="EMBL" id="TPG54747.1"/>
    </source>
</evidence>
<keyword evidence="3" id="KW-0808">Transferase</keyword>
<dbReference type="InterPro" id="IPR001173">
    <property type="entry name" value="Glyco_trans_2-like"/>
</dbReference>
<feature type="compositionally biased region" description="Basic and acidic residues" evidence="1">
    <location>
        <begin position="20"/>
        <end position="29"/>
    </location>
</feature>
<dbReference type="Gene3D" id="3.90.550.10">
    <property type="entry name" value="Spore Coat Polysaccharide Biosynthesis Protein SpsA, Chain A"/>
    <property type="match status" value="1"/>
</dbReference>
<proteinExistence type="predicted"/>
<evidence type="ECO:0000313" key="4">
    <source>
        <dbReference type="Proteomes" id="UP000319931"/>
    </source>
</evidence>
<dbReference type="PANTHER" id="PTHR43685">
    <property type="entry name" value="GLYCOSYLTRANSFERASE"/>
    <property type="match status" value="1"/>
</dbReference>
<dbReference type="CDD" id="cd00761">
    <property type="entry name" value="Glyco_tranf_GTA_type"/>
    <property type="match status" value="1"/>
</dbReference>
<comment type="caution">
    <text evidence="3">The sequence shown here is derived from an EMBL/GenBank/DDBJ whole genome shotgun (WGS) entry which is preliminary data.</text>
</comment>
<name>A0A502FYM7_9SPHN</name>
<accession>A0A502FYM7</accession>